<protein>
    <submittedName>
        <fullName evidence="4">Shikimate dehydrogenase</fullName>
    </submittedName>
</protein>
<evidence type="ECO:0000256" key="2">
    <source>
        <dbReference type="ARBA" id="ARBA00023141"/>
    </source>
</evidence>
<dbReference type="GO" id="GO:0004764">
    <property type="term" value="F:shikimate 3-dehydrogenase (NADP+) activity"/>
    <property type="evidence" value="ECO:0007669"/>
    <property type="project" value="InterPro"/>
</dbReference>
<dbReference type="Pfam" id="PF08501">
    <property type="entry name" value="Shikimate_dh_N"/>
    <property type="match status" value="1"/>
</dbReference>
<dbReference type="EMBL" id="FOGZ01000017">
    <property type="protein sequence ID" value="SER89881.1"/>
    <property type="molecule type" value="Genomic_DNA"/>
</dbReference>
<dbReference type="PANTHER" id="PTHR21089">
    <property type="entry name" value="SHIKIMATE DEHYDROGENASE"/>
    <property type="match status" value="1"/>
</dbReference>
<dbReference type="Gene3D" id="3.40.50.720">
    <property type="entry name" value="NAD(P)-binding Rossmann-like Domain"/>
    <property type="match status" value="1"/>
</dbReference>
<organism evidence="4 5">
    <name type="scientific">Propionibacterium cyclohexanicum</name>
    <dbReference type="NCBI Taxonomy" id="64702"/>
    <lineage>
        <taxon>Bacteria</taxon>
        <taxon>Bacillati</taxon>
        <taxon>Actinomycetota</taxon>
        <taxon>Actinomycetes</taxon>
        <taxon>Propionibacteriales</taxon>
        <taxon>Propionibacteriaceae</taxon>
        <taxon>Propionibacterium</taxon>
    </lineage>
</organism>
<name>A0A1H9SY97_9ACTN</name>
<dbReference type="PANTHER" id="PTHR21089:SF1">
    <property type="entry name" value="BIFUNCTIONAL 3-DEHYDROQUINATE DEHYDRATASE_SHIKIMATE DEHYDROGENASE, CHLOROPLASTIC"/>
    <property type="match status" value="1"/>
</dbReference>
<dbReference type="InterPro" id="IPR046346">
    <property type="entry name" value="Aminoacid_DH-like_N_sf"/>
</dbReference>
<feature type="domain" description="Shikimate dehydrogenase substrate binding N-terminal" evidence="3">
    <location>
        <begin position="7"/>
        <end position="88"/>
    </location>
</feature>
<evidence type="ECO:0000256" key="1">
    <source>
        <dbReference type="ARBA" id="ARBA00004871"/>
    </source>
</evidence>
<sequence>MTHRCAVIGSPIAHSLSPILHRAAYEQLGLRDWSYESFDVTPQALPEFLASCTTQWVGLSVTAPLKSALLEHGLAEQRAKDLNAANTLVFGHPNRLYNTDVTGMRVALASHGVEKAGTAIVLGAGATARSALAALEALGVSTITVAARSVQRAHDSLDPIAAILGVDVEVVDWTSLDSLGEHPADILISTVPTVFEPSRAVQLAALTPVVFDIVYHDYPTNLSRAAQAAGALDVDGVDLLVYQAIDQVVLMTGRRPQAEPLLELCRQAVAARG</sequence>
<dbReference type="Gene3D" id="3.40.50.10860">
    <property type="entry name" value="Leucine Dehydrogenase, chain A, domain 1"/>
    <property type="match status" value="1"/>
</dbReference>
<evidence type="ECO:0000313" key="5">
    <source>
        <dbReference type="Proteomes" id="UP000198815"/>
    </source>
</evidence>
<evidence type="ECO:0000259" key="3">
    <source>
        <dbReference type="Pfam" id="PF08501"/>
    </source>
</evidence>
<evidence type="ECO:0000313" key="4">
    <source>
        <dbReference type="EMBL" id="SER89881.1"/>
    </source>
</evidence>
<dbReference type="OrthoDB" id="9776868at2"/>
<dbReference type="GO" id="GO:0005829">
    <property type="term" value="C:cytosol"/>
    <property type="evidence" value="ECO:0007669"/>
    <property type="project" value="TreeGrafter"/>
</dbReference>
<dbReference type="GO" id="GO:0019632">
    <property type="term" value="P:shikimate metabolic process"/>
    <property type="evidence" value="ECO:0007669"/>
    <property type="project" value="TreeGrafter"/>
</dbReference>
<dbReference type="GO" id="GO:0009423">
    <property type="term" value="P:chorismate biosynthetic process"/>
    <property type="evidence" value="ECO:0007669"/>
    <property type="project" value="TreeGrafter"/>
</dbReference>
<dbReference type="Proteomes" id="UP000198815">
    <property type="component" value="Unassembled WGS sequence"/>
</dbReference>
<dbReference type="SUPFAM" id="SSF51735">
    <property type="entry name" value="NAD(P)-binding Rossmann-fold domains"/>
    <property type="match status" value="1"/>
</dbReference>
<keyword evidence="2" id="KW-0057">Aromatic amino acid biosynthesis</keyword>
<dbReference type="GO" id="GO:0009073">
    <property type="term" value="P:aromatic amino acid family biosynthetic process"/>
    <property type="evidence" value="ECO:0007669"/>
    <property type="project" value="UniProtKB-KW"/>
</dbReference>
<dbReference type="InterPro" id="IPR022893">
    <property type="entry name" value="Shikimate_DH_fam"/>
</dbReference>
<keyword evidence="2" id="KW-0028">Amino-acid biosynthesis</keyword>
<keyword evidence="5" id="KW-1185">Reference proteome</keyword>
<comment type="pathway">
    <text evidence="1">Metabolic intermediate biosynthesis; chorismate biosynthesis; chorismate from D-erythrose 4-phosphate and phosphoenolpyruvate: step 4/7.</text>
</comment>
<dbReference type="InterPro" id="IPR036291">
    <property type="entry name" value="NAD(P)-bd_dom_sf"/>
</dbReference>
<reference evidence="4 5" key="1">
    <citation type="submission" date="2016-10" db="EMBL/GenBank/DDBJ databases">
        <authorList>
            <person name="de Groot N.N."/>
        </authorList>
    </citation>
    <scope>NUCLEOTIDE SEQUENCE [LARGE SCALE GENOMIC DNA]</scope>
    <source>
        <strain evidence="4 5">DSM 16859</strain>
    </source>
</reference>
<dbReference type="InterPro" id="IPR013708">
    <property type="entry name" value="Shikimate_DH-bd_N"/>
</dbReference>
<proteinExistence type="predicted"/>
<dbReference type="GO" id="GO:0050661">
    <property type="term" value="F:NADP binding"/>
    <property type="evidence" value="ECO:0007669"/>
    <property type="project" value="TreeGrafter"/>
</dbReference>
<dbReference type="CDD" id="cd01065">
    <property type="entry name" value="NAD_bind_Shikimate_DH"/>
    <property type="match status" value="1"/>
</dbReference>
<dbReference type="AlphaFoldDB" id="A0A1H9SY97"/>
<dbReference type="NCBIfam" id="NF001311">
    <property type="entry name" value="PRK00258.1-3"/>
    <property type="match status" value="1"/>
</dbReference>
<gene>
    <name evidence="4" type="ORF">SAMN05443377_11713</name>
</gene>
<accession>A0A1H9SY97</accession>
<dbReference type="RefSeq" id="WP_091970115.1">
    <property type="nucleotide sequence ID" value="NZ_FOGZ01000017.1"/>
</dbReference>
<dbReference type="SUPFAM" id="SSF53223">
    <property type="entry name" value="Aminoacid dehydrogenase-like, N-terminal domain"/>
    <property type="match status" value="1"/>
</dbReference>
<dbReference type="STRING" id="64702.SAMN05443377_11713"/>